<sequence length="244" mass="26336">MKSLVQRIATLGLVGGTLLGSLFIGGLRALALTQEQIVDKLSTVPVFIIVDGEGRSLMASASNGGEAVEVPLVFIDGEGAEGFLENAQENNEPFAAEARVASIWLSDLYTQAQAQGGETVDFAYIPDSEELESAQAEAGEEFAGVPLFVARINGGYLPVQLGEETLVPMFFAREDLQVLIDQFEQQTNGAEATIEVEVIALEAVLQKMESPDNEELNRLLEAVRLFPDSEVVEFIRDRQAESGN</sequence>
<evidence type="ECO:0000313" key="1">
    <source>
        <dbReference type="EMBL" id="MFE4107656.1"/>
    </source>
</evidence>
<proteinExistence type="predicted"/>
<name>A0ABW6IHJ9_9CYAN</name>
<accession>A0ABW6IHJ9</accession>
<keyword evidence="2" id="KW-1185">Reference proteome</keyword>
<evidence type="ECO:0000313" key="2">
    <source>
        <dbReference type="Proteomes" id="UP001600165"/>
    </source>
</evidence>
<dbReference type="PANTHER" id="PTHR33926">
    <property type="entry name" value="PROTEIN TIC 22, CHLOROPLASTIC"/>
    <property type="match status" value="1"/>
</dbReference>
<gene>
    <name evidence="1" type="ORF">ACFVKH_15290</name>
</gene>
<comment type="caution">
    <text evidence="1">The sequence shown here is derived from an EMBL/GenBank/DDBJ whole genome shotgun (WGS) entry which is preliminary data.</text>
</comment>
<organism evidence="1 2">
    <name type="scientific">Almyronema epifaneia S1</name>
    <dbReference type="NCBI Taxonomy" id="2991925"/>
    <lineage>
        <taxon>Bacteria</taxon>
        <taxon>Bacillati</taxon>
        <taxon>Cyanobacteriota</taxon>
        <taxon>Cyanophyceae</taxon>
        <taxon>Nodosilineales</taxon>
        <taxon>Nodosilineaceae</taxon>
        <taxon>Almyronema</taxon>
        <taxon>Almyronema epifaneia</taxon>
    </lineage>
</organism>
<reference evidence="1 2" key="1">
    <citation type="submission" date="2024-10" db="EMBL/GenBank/DDBJ databases">
        <authorList>
            <person name="Ratan Roy A."/>
            <person name="Morales Sandoval P.H."/>
            <person name="De Los Santos Villalobos S."/>
            <person name="Chakraborty S."/>
            <person name="Mukherjee J."/>
        </authorList>
    </citation>
    <scope>NUCLEOTIDE SEQUENCE [LARGE SCALE GENOMIC DNA]</scope>
    <source>
        <strain evidence="1 2">S1</strain>
    </source>
</reference>
<dbReference type="PANTHER" id="PTHR33926:SF4">
    <property type="entry name" value="PROTEIN TIC 22, CHLOROPLASTIC"/>
    <property type="match status" value="1"/>
</dbReference>
<dbReference type="Pfam" id="PF04278">
    <property type="entry name" value="Tic22"/>
    <property type="match status" value="1"/>
</dbReference>
<dbReference type="InterPro" id="IPR007378">
    <property type="entry name" value="Tic22-like"/>
</dbReference>
<dbReference type="Gene3D" id="3.40.1350.100">
    <property type="match status" value="1"/>
</dbReference>
<protein>
    <submittedName>
        <fullName evidence="1">Tic22 family protein</fullName>
    </submittedName>
</protein>
<dbReference type="RefSeq" id="WP_377966578.1">
    <property type="nucleotide sequence ID" value="NZ_JBHZOL010000088.1"/>
</dbReference>
<dbReference type="Proteomes" id="UP001600165">
    <property type="component" value="Unassembled WGS sequence"/>
</dbReference>
<dbReference type="EMBL" id="JBHZOL010000088">
    <property type="protein sequence ID" value="MFE4107656.1"/>
    <property type="molecule type" value="Genomic_DNA"/>
</dbReference>